<keyword evidence="3" id="KW-1185">Reference proteome</keyword>
<dbReference type="Proteomes" id="UP000651050">
    <property type="component" value="Unassembled WGS sequence"/>
</dbReference>
<reference evidence="2" key="1">
    <citation type="submission" date="2020-11" db="EMBL/GenBank/DDBJ databases">
        <title>Bacterial whole genome sequence for Caenimonas sp. DR4.4.</title>
        <authorList>
            <person name="Le V."/>
            <person name="Ko S.-R."/>
            <person name="Ahn C.-Y."/>
            <person name="Oh H.-M."/>
        </authorList>
    </citation>
    <scope>NUCLEOTIDE SEQUENCE</scope>
    <source>
        <strain evidence="2">DR4.4</strain>
    </source>
</reference>
<keyword evidence="1" id="KW-0812">Transmembrane</keyword>
<proteinExistence type="predicted"/>
<dbReference type="RefSeq" id="WP_196984872.1">
    <property type="nucleotide sequence ID" value="NZ_JADWYS010000001.1"/>
</dbReference>
<feature type="transmembrane region" description="Helical" evidence="1">
    <location>
        <begin position="37"/>
        <end position="59"/>
    </location>
</feature>
<dbReference type="AlphaFoldDB" id="A0A931H1P2"/>
<dbReference type="EMBL" id="JADWYS010000001">
    <property type="protein sequence ID" value="MBG9386916.1"/>
    <property type="molecule type" value="Genomic_DNA"/>
</dbReference>
<feature type="transmembrane region" description="Helical" evidence="1">
    <location>
        <begin position="12"/>
        <end position="31"/>
    </location>
</feature>
<sequence length="67" mass="7263">MSSPRAILWVERLVWMLIYGGLFAAIIGLATKGSDPATGWWLIVIGVLIAAIGALLVWVRSRMRAGP</sequence>
<accession>A0A931H1P2</accession>
<organism evidence="2 3">
    <name type="scientific">Caenimonas aquaedulcis</name>
    <dbReference type="NCBI Taxonomy" id="2793270"/>
    <lineage>
        <taxon>Bacteria</taxon>
        <taxon>Pseudomonadati</taxon>
        <taxon>Pseudomonadota</taxon>
        <taxon>Betaproteobacteria</taxon>
        <taxon>Burkholderiales</taxon>
        <taxon>Comamonadaceae</taxon>
        <taxon>Caenimonas</taxon>
    </lineage>
</organism>
<evidence type="ECO:0000313" key="3">
    <source>
        <dbReference type="Proteomes" id="UP000651050"/>
    </source>
</evidence>
<evidence type="ECO:0000313" key="2">
    <source>
        <dbReference type="EMBL" id="MBG9386916.1"/>
    </source>
</evidence>
<protein>
    <submittedName>
        <fullName evidence="2">Uncharacterized protein</fullName>
    </submittedName>
</protein>
<keyword evidence="1" id="KW-0472">Membrane</keyword>
<keyword evidence="1" id="KW-1133">Transmembrane helix</keyword>
<evidence type="ECO:0000256" key="1">
    <source>
        <dbReference type="SAM" id="Phobius"/>
    </source>
</evidence>
<comment type="caution">
    <text evidence="2">The sequence shown here is derived from an EMBL/GenBank/DDBJ whole genome shotgun (WGS) entry which is preliminary data.</text>
</comment>
<name>A0A931H1P2_9BURK</name>
<gene>
    <name evidence="2" type="ORF">I5803_02665</name>
</gene>